<accession>A0A0F8YD57</accession>
<gene>
    <name evidence="2" type="ORF">LCGC14_2834330</name>
</gene>
<evidence type="ECO:0000313" key="2">
    <source>
        <dbReference type="EMBL" id="KKK79357.1"/>
    </source>
</evidence>
<dbReference type="EMBL" id="LAZR01054067">
    <property type="protein sequence ID" value="KKK79357.1"/>
    <property type="molecule type" value="Genomic_DNA"/>
</dbReference>
<feature type="compositionally biased region" description="Gly residues" evidence="1">
    <location>
        <begin position="97"/>
        <end position="106"/>
    </location>
</feature>
<proteinExistence type="predicted"/>
<comment type="caution">
    <text evidence="2">The sequence shown here is derived from an EMBL/GenBank/DDBJ whole genome shotgun (WGS) entry which is preliminary data.</text>
</comment>
<dbReference type="AlphaFoldDB" id="A0A0F8YD57"/>
<protein>
    <submittedName>
        <fullName evidence="2">Uncharacterized protein</fullName>
    </submittedName>
</protein>
<name>A0A0F8YD57_9ZZZZ</name>
<evidence type="ECO:0000256" key="1">
    <source>
        <dbReference type="SAM" id="MobiDB-lite"/>
    </source>
</evidence>
<reference evidence="2" key="1">
    <citation type="journal article" date="2015" name="Nature">
        <title>Complex archaea that bridge the gap between prokaryotes and eukaryotes.</title>
        <authorList>
            <person name="Spang A."/>
            <person name="Saw J.H."/>
            <person name="Jorgensen S.L."/>
            <person name="Zaremba-Niedzwiedzka K."/>
            <person name="Martijn J."/>
            <person name="Lind A.E."/>
            <person name="van Eijk R."/>
            <person name="Schleper C."/>
            <person name="Guy L."/>
            <person name="Ettema T.J."/>
        </authorList>
    </citation>
    <scope>NUCLEOTIDE SEQUENCE</scope>
</reference>
<sequence length="106" mass="11651">MSRDEDEQLRKVLAERKRLDPDAPDAIAIRSEKVDTDINEAVERGDARFLILTTDQAEYIAQLIKDNLADWNESGDNDDEHASATALGASVLEQLGPGLGGETEKK</sequence>
<feature type="region of interest" description="Disordered" evidence="1">
    <location>
        <begin position="70"/>
        <end position="106"/>
    </location>
</feature>
<organism evidence="2">
    <name type="scientific">marine sediment metagenome</name>
    <dbReference type="NCBI Taxonomy" id="412755"/>
    <lineage>
        <taxon>unclassified sequences</taxon>
        <taxon>metagenomes</taxon>
        <taxon>ecological metagenomes</taxon>
    </lineage>
</organism>